<protein>
    <recommendedName>
        <fullName evidence="7">Ankyrin repeat protein</fullName>
    </recommendedName>
</protein>
<evidence type="ECO:0000313" key="5">
    <source>
        <dbReference type="EMBL" id="KAK2607305.1"/>
    </source>
</evidence>
<dbReference type="Pfam" id="PF12796">
    <property type="entry name" value="Ank_2"/>
    <property type="match status" value="1"/>
</dbReference>
<accession>A0AAD9SH19</accession>
<sequence length="735" mass="81822">MADVATPDSVAANSPGAGGARIGRPPQWTESRSRKLARLYMYTTLPMEKIIKALFPNDDVKKNSAQKTLHKMVGHDPRPLRPVNREDMNTRFKLLHKRSQRRRRSDGTPFDQEEGVIAASKEELNTPAFSEVSRFDDASTLRSPQTDVRFEFASPSTNASASPGPVWSAFPKDDFHSPFQPPFPRPPRNDTVFTTSTQMSTDSIKSLRNRISVSTVFAKQVSVLMSRLTIGSSENLRNSPARTPSDFPMHHSPISTGPIPHPGLAVPGDFMVSRRLVPQCHAQKHFAKSSGEDGVFCWCSIADDVAELPEAFYITERGEECDQAANALQGSMYGSPTDQFGNTLLHLFAAMDNQQGIETTFRLLQSGHSDPSVVNQAHQTFLHVLSPSWFFGTDDLNIPLYKLLNFLYAQHRDLLFARDVFGRTFFHQLDRFVPDSNVIHNITQHYRPAIPRDAFNVKPPSRVADTSFAPPTRTGTMALSPLAEEAPEEDFTTRDMGLVSVVTEAYNNPTLEDDEGRNGLHCLAEMHFTTSSPNSPDPSTPNPSQSQTTNTKGSLKRKHGRDDAERIKPITQRLQYLQGLLTPVTQTAPPDVNHYDHKGDTVLINFASQLSDEQDDKSGQHIGRILDLLIEKGAMIDARNRRGETALLVAARSGNKHVVSKLLDKGANLHARDKYGRAIMAIIDAQIALSSKDLPSYGRLEAVRAAVLAKKLEEKGVQDEPNFFDEWTWPQRRQT</sequence>
<reference evidence="5" key="1">
    <citation type="submission" date="2023-06" db="EMBL/GenBank/DDBJ databases">
        <authorList>
            <person name="Noh H."/>
        </authorList>
    </citation>
    <scope>NUCLEOTIDE SEQUENCE</scope>
    <source>
        <strain evidence="5">DUCC20226</strain>
    </source>
</reference>
<evidence type="ECO:0000256" key="4">
    <source>
        <dbReference type="SAM" id="MobiDB-lite"/>
    </source>
</evidence>
<evidence type="ECO:0000256" key="2">
    <source>
        <dbReference type="ARBA" id="ARBA00023043"/>
    </source>
</evidence>
<keyword evidence="6" id="KW-1185">Reference proteome</keyword>
<organism evidence="5 6">
    <name type="scientific">Phomopsis amygdali</name>
    <name type="common">Fusicoccum amygdali</name>
    <dbReference type="NCBI Taxonomy" id="1214568"/>
    <lineage>
        <taxon>Eukaryota</taxon>
        <taxon>Fungi</taxon>
        <taxon>Dikarya</taxon>
        <taxon>Ascomycota</taxon>
        <taxon>Pezizomycotina</taxon>
        <taxon>Sordariomycetes</taxon>
        <taxon>Sordariomycetidae</taxon>
        <taxon>Diaporthales</taxon>
        <taxon>Diaporthaceae</taxon>
        <taxon>Diaporthe</taxon>
    </lineage>
</organism>
<name>A0AAD9SH19_PHOAM</name>
<dbReference type="InterPro" id="IPR036770">
    <property type="entry name" value="Ankyrin_rpt-contain_sf"/>
</dbReference>
<dbReference type="EMBL" id="JAUJFL010000003">
    <property type="protein sequence ID" value="KAK2607305.1"/>
    <property type="molecule type" value="Genomic_DNA"/>
</dbReference>
<feature type="region of interest" description="Disordered" evidence="4">
    <location>
        <begin position="1"/>
        <end position="30"/>
    </location>
</feature>
<feature type="region of interest" description="Disordered" evidence="4">
    <location>
        <begin position="528"/>
        <end position="568"/>
    </location>
</feature>
<dbReference type="PANTHER" id="PTHR24180">
    <property type="entry name" value="CYCLIN-DEPENDENT KINASE INHIBITOR 2C-RELATED"/>
    <property type="match status" value="1"/>
</dbReference>
<dbReference type="PROSITE" id="PS50297">
    <property type="entry name" value="ANK_REP_REGION"/>
    <property type="match status" value="1"/>
</dbReference>
<feature type="region of interest" description="Disordered" evidence="4">
    <location>
        <begin position="96"/>
        <end position="115"/>
    </location>
</feature>
<dbReference type="SUPFAM" id="SSF48403">
    <property type="entry name" value="Ankyrin repeat"/>
    <property type="match status" value="1"/>
</dbReference>
<dbReference type="AlphaFoldDB" id="A0AAD9SH19"/>
<evidence type="ECO:0000256" key="3">
    <source>
        <dbReference type="PROSITE-ProRule" id="PRU00023"/>
    </source>
</evidence>
<proteinExistence type="predicted"/>
<dbReference type="PROSITE" id="PS50088">
    <property type="entry name" value="ANK_REPEAT"/>
    <property type="match status" value="1"/>
</dbReference>
<keyword evidence="2 3" id="KW-0040">ANK repeat</keyword>
<feature type="region of interest" description="Disordered" evidence="4">
    <location>
        <begin position="453"/>
        <end position="474"/>
    </location>
</feature>
<evidence type="ECO:0000313" key="6">
    <source>
        <dbReference type="Proteomes" id="UP001265746"/>
    </source>
</evidence>
<dbReference type="SMART" id="SM00248">
    <property type="entry name" value="ANK"/>
    <property type="match status" value="2"/>
</dbReference>
<feature type="repeat" description="ANK" evidence="3">
    <location>
        <begin position="642"/>
        <end position="674"/>
    </location>
</feature>
<dbReference type="Proteomes" id="UP001265746">
    <property type="component" value="Unassembled WGS sequence"/>
</dbReference>
<dbReference type="Gene3D" id="1.25.40.20">
    <property type="entry name" value="Ankyrin repeat-containing domain"/>
    <property type="match status" value="1"/>
</dbReference>
<feature type="compositionally biased region" description="Low complexity" evidence="4">
    <location>
        <begin position="542"/>
        <end position="551"/>
    </location>
</feature>
<keyword evidence="1" id="KW-0677">Repeat</keyword>
<evidence type="ECO:0008006" key="7">
    <source>
        <dbReference type="Google" id="ProtNLM"/>
    </source>
</evidence>
<dbReference type="PANTHER" id="PTHR24180:SF45">
    <property type="entry name" value="POLY [ADP-RIBOSE] POLYMERASE TANKYRASE"/>
    <property type="match status" value="1"/>
</dbReference>
<dbReference type="InterPro" id="IPR002110">
    <property type="entry name" value="Ankyrin_rpt"/>
</dbReference>
<evidence type="ECO:0000256" key="1">
    <source>
        <dbReference type="ARBA" id="ARBA00022737"/>
    </source>
</evidence>
<gene>
    <name evidence="5" type="ORF">N8I77_005989</name>
</gene>
<dbReference type="InterPro" id="IPR051637">
    <property type="entry name" value="Ank_repeat_dom-contain_49"/>
</dbReference>
<comment type="caution">
    <text evidence="5">The sequence shown here is derived from an EMBL/GenBank/DDBJ whole genome shotgun (WGS) entry which is preliminary data.</text>
</comment>